<evidence type="ECO:0000313" key="2">
    <source>
        <dbReference type="EMBL" id="OCT48582.1"/>
    </source>
</evidence>
<dbReference type="AlphaFoldDB" id="A0A1C1CJG3"/>
<dbReference type="Proteomes" id="UP000094526">
    <property type="component" value="Unassembled WGS sequence"/>
</dbReference>
<accession>A0A1C1CJG3</accession>
<protein>
    <submittedName>
        <fullName evidence="2">Uncharacterized protein</fullName>
    </submittedName>
</protein>
<keyword evidence="3" id="KW-1185">Reference proteome</keyword>
<sequence length="134" mass="14949">MLYGASAWFCSQGGYGLKMREKYTIRRLAAIQHRANTAASGAFRTTAVGALCIELCSKPIAQRLTERVLQEGARIVTGPSYHTILQARVDHAHPARASPLEKLEKKLADRNLPPEQLETRTPYNLAPWEKPIHT</sequence>
<name>A0A1C1CJG3_9EURO</name>
<reference evidence="3" key="1">
    <citation type="submission" date="2015-07" db="EMBL/GenBank/DDBJ databases">
        <authorList>
            <person name="Teixeira M.M."/>
            <person name="Souza R.C."/>
            <person name="Almeida L.G."/>
            <person name="Vicente V.A."/>
            <person name="de Hoog S."/>
            <person name="Bocca A.L."/>
            <person name="de Almeida S.R."/>
            <person name="Vasconcelos A.T."/>
            <person name="Felipe M.S."/>
        </authorList>
    </citation>
    <scope>NUCLEOTIDE SEQUENCE [LARGE SCALE GENOMIC DNA]</scope>
    <source>
        <strain evidence="3">KSF</strain>
    </source>
</reference>
<evidence type="ECO:0000256" key="1">
    <source>
        <dbReference type="SAM" id="MobiDB-lite"/>
    </source>
</evidence>
<comment type="caution">
    <text evidence="2">The sequence shown here is derived from an EMBL/GenBank/DDBJ whole genome shotgun (WGS) entry which is preliminary data.</text>
</comment>
<organism evidence="2 3">
    <name type="scientific">Cladophialophora carrionii</name>
    <dbReference type="NCBI Taxonomy" id="86049"/>
    <lineage>
        <taxon>Eukaryota</taxon>
        <taxon>Fungi</taxon>
        <taxon>Dikarya</taxon>
        <taxon>Ascomycota</taxon>
        <taxon>Pezizomycotina</taxon>
        <taxon>Eurotiomycetes</taxon>
        <taxon>Chaetothyriomycetidae</taxon>
        <taxon>Chaetothyriales</taxon>
        <taxon>Herpotrichiellaceae</taxon>
        <taxon>Cladophialophora</taxon>
    </lineage>
</organism>
<gene>
    <name evidence="2" type="ORF">CLCR_04428</name>
</gene>
<dbReference type="VEuPathDB" id="FungiDB:CLCR_04428"/>
<dbReference type="EMBL" id="LGRB01000012">
    <property type="protein sequence ID" value="OCT48582.1"/>
    <property type="molecule type" value="Genomic_DNA"/>
</dbReference>
<proteinExistence type="predicted"/>
<dbReference type="OrthoDB" id="4508874at2759"/>
<evidence type="ECO:0000313" key="3">
    <source>
        <dbReference type="Proteomes" id="UP000094526"/>
    </source>
</evidence>
<feature type="region of interest" description="Disordered" evidence="1">
    <location>
        <begin position="101"/>
        <end position="134"/>
    </location>
</feature>